<dbReference type="Proteomes" id="UP000887563">
    <property type="component" value="Unplaced"/>
</dbReference>
<dbReference type="WBParaSite" id="Minc3s00435g12283">
    <property type="protein sequence ID" value="Minc3s00435g12283"/>
    <property type="gene ID" value="Minc3s00435g12283"/>
</dbReference>
<evidence type="ECO:0000256" key="1">
    <source>
        <dbReference type="SAM" id="Phobius"/>
    </source>
</evidence>
<keyword evidence="1" id="KW-0812">Transmembrane</keyword>
<organism evidence="2 3">
    <name type="scientific">Meloidogyne incognita</name>
    <name type="common">Southern root-knot nematode worm</name>
    <name type="synonym">Oxyuris incognita</name>
    <dbReference type="NCBI Taxonomy" id="6306"/>
    <lineage>
        <taxon>Eukaryota</taxon>
        <taxon>Metazoa</taxon>
        <taxon>Ecdysozoa</taxon>
        <taxon>Nematoda</taxon>
        <taxon>Chromadorea</taxon>
        <taxon>Rhabditida</taxon>
        <taxon>Tylenchina</taxon>
        <taxon>Tylenchomorpha</taxon>
        <taxon>Tylenchoidea</taxon>
        <taxon>Meloidogynidae</taxon>
        <taxon>Meloidogyninae</taxon>
        <taxon>Meloidogyne</taxon>
        <taxon>Meloidogyne incognita group</taxon>
    </lineage>
</organism>
<keyword evidence="1" id="KW-0472">Membrane</keyword>
<keyword evidence="2" id="KW-1185">Reference proteome</keyword>
<name>A0A914LDW0_MELIC</name>
<protein>
    <submittedName>
        <fullName evidence="3">Candidate secreted effector</fullName>
    </submittedName>
</protein>
<dbReference type="AlphaFoldDB" id="A0A914LDW0"/>
<keyword evidence="1" id="KW-1133">Transmembrane helix</keyword>
<sequence>MNIQIGLVMETIELICNQHVFFEFEALASLKSEEKAEINFFEIGRIEGDEEVFIYLFFFFFGLLCPVGGSKIFRFIYPSSRQDD</sequence>
<accession>A0A914LDW0</accession>
<evidence type="ECO:0000313" key="2">
    <source>
        <dbReference type="Proteomes" id="UP000887563"/>
    </source>
</evidence>
<evidence type="ECO:0000313" key="3">
    <source>
        <dbReference type="WBParaSite" id="Minc3s00435g12283"/>
    </source>
</evidence>
<reference evidence="3" key="1">
    <citation type="submission" date="2022-11" db="UniProtKB">
        <authorList>
            <consortium name="WormBaseParasite"/>
        </authorList>
    </citation>
    <scope>IDENTIFICATION</scope>
</reference>
<feature type="transmembrane region" description="Helical" evidence="1">
    <location>
        <begin position="52"/>
        <end position="73"/>
    </location>
</feature>
<proteinExistence type="predicted"/>